<dbReference type="EMBL" id="GGEC01082382">
    <property type="protein sequence ID" value="MBX62866.1"/>
    <property type="molecule type" value="Transcribed_RNA"/>
</dbReference>
<protein>
    <submittedName>
        <fullName evidence="1">Uncharacterized protein</fullName>
    </submittedName>
</protein>
<sequence>MRNFGIGYKARQ</sequence>
<evidence type="ECO:0000313" key="1">
    <source>
        <dbReference type="EMBL" id="MBX62866.1"/>
    </source>
</evidence>
<accession>A0A2P2Q7A3</accession>
<reference evidence="1" key="1">
    <citation type="submission" date="2018-02" db="EMBL/GenBank/DDBJ databases">
        <title>Rhizophora mucronata_Transcriptome.</title>
        <authorList>
            <person name="Meera S.P."/>
            <person name="Sreeshan A."/>
            <person name="Augustine A."/>
        </authorList>
    </citation>
    <scope>NUCLEOTIDE SEQUENCE</scope>
    <source>
        <tissue evidence="1">Leaf</tissue>
    </source>
</reference>
<name>A0A2P2Q7A3_RHIMU</name>
<proteinExistence type="predicted"/>
<organism evidence="1">
    <name type="scientific">Rhizophora mucronata</name>
    <name type="common">Asiatic mangrove</name>
    <dbReference type="NCBI Taxonomy" id="61149"/>
    <lineage>
        <taxon>Eukaryota</taxon>
        <taxon>Viridiplantae</taxon>
        <taxon>Streptophyta</taxon>
        <taxon>Embryophyta</taxon>
        <taxon>Tracheophyta</taxon>
        <taxon>Spermatophyta</taxon>
        <taxon>Magnoliopsida</taxon>
        <taxon>eudicotyledons</taxon>
        <taxon>Gunneridae</taxon>
        <taxon>Pentapetalae</taxon>
        <taxon>rosids</taxon>
        <taxon>fabids</taxon>
        <taxon>Malpighiales</taxon>
        <taxon>Rhizophoraceae</taxon>
        <taxon>Rhizophora</taxon>
    </lineage>
</organism>